<evidence type="ECO:0000313" key="3">
    <source>
        <dbReference type="EMBL" id="NYJ06552.1"/>
    </source>
</evidence>
<feature type="region of interest" description="Disordered" evidence="1">
    <location>
        <begin position="1"/>
        <end position="20"/>
    </location>
</feature>
<reference evidence="3 4" key="1">
    <citation type="submission" date="2020-07" db="EMBL/GenBank/DDBJ databases">
        <title>Sequencing the genomes of 1000 actinobacteria strains.</title>
        <authorList>
            <person name="Klenk H.-P."/>
        </authorList>
    </citation>
    <scope>NUCLEOTIDE SEQUENCE [LARGE SCALE GENOMIC DNA]</scope>
    <source>
        <strain evidence="3 4">DSM 104001</strain>
    </source>
</reference>
<proteinExistence type="predicted"/>
<name>A0A853CJ22_9ACTN</name>
<dbReference type="InterPro" id="IPR000182">
    <property type="entry name" value="GNAT_dom"/>
</dbReference>
<dbReference type="RefSeq" id="WP_179717747.1">
    <property type="nucleotide sequence ID" value="NZ_JACBZT010000001.1"/>
</dbReference>
<organism evidence="3 4">
    <name type="scientific">Petropleomorpha daqingensis</name>
    <dbReference type="NCBI Taxonomy" id="2026353"/>
    <lineage>
        <taxon>Bacteria</taxon>
        <taxon>Bacillati</taxon>
        <taxon>Actinomycetota</taxon>
        <taxon>Actinomycetes</taxon>
        <taxon>Geodermatophilales</taxon>
        <taxon>Geodermatophilaceae</taxon>
        <taxon>Petropleomorpha</taxon>
    </lineage>
</organism>
<dbReference type="PROSITE" id="PS51186">
    <property type="entry name" value="GNAT"/>
    <property type="match status" value="1"/>
</dbReference>
<dbReference type="InterPro" id="IPR016181">
    <property type="entry name" value="Acyl_CoA_acyltransferase"/>
</dbReference>
<dbReference type="InterPro" id="IPR051908">
    <property type="entry name" value="Ribosomal_N-acetyltransferase"/>
</dbReference>
<evidence type="ECO:0000313" key="4">
    <source>
        <dbReference type="Proteomes" id="UP000541969"/>
    </source>
</evidence>
<dbReference type="PANTHER" id="PTHR43441:SF10">
    <property type="entry name" value="ACETYLTRANSFERASE"/>
    <property type="match status" value="1"/>
</dbReference>
<dbReference type="Proteomes" id="UP000541969">
    <property type="component" value="Unassembled WGS sequence"/>
</dbReference>
<accession>A0A853CJ22</accession>
<comment type="caution">
    <text evidence="3">The sequence shown here is derived from an EMBL/GenBank/DDBJ whole genome shotgun (WGS) entry which is preliminary data.</text>
</comment>
<dbReference type="SUPFAM" id="SSF55729">
    <property type="entry name" value="Acyl-CoA N-acyltransferases (Nat)"/>
    <property type="match status" value="1"/>
</dbReference>
<evidence type="ECO:0000259" key="2">
    <source>
        <dbReference type="PROSITE" id="PS51186"/>
    </source>
</evidence>
<dbReference type="AlphaFoldDB" id="A0A853CJ22"/>
<evidence type="ECO:0000256" key="1">
    <source>
        <dbReference type="SAM" id="MobiDB-lite"/>
    </source>
</evidence>
<dbReference type="Gene3D" id="3.40.630.30">
    <property type="match status" value="1"/>
</dbReference>
<protein>
    <submittedName>
        <fullName evidence="3">RimJ/RimL family protein N-acetyltransferase</fullName>
    </submittedName>
</protein>
<sequence>MSSSIPPSSPPPDLAAEQVSTDRLELEPLRISHAAEAARAFADERLHTFTGGSPADEAALRDRYIVQLRGHSADGSATWLNWMVRRHDTLELVGTVQATVTAEAADIAWVVSVPHQGNGFAREAAGAMTGWLRDRGVRHFTAHIHPDHAASAAVARSLGLSPTDVVVDGEVRWS</sequence>
<dbReference type="Pfam" id="PF13302">
    <property type="entry name" value="Acetyltransf_3"/>
    <property type="match status" value="1"/>
</dbReference>
<dbReference type="GO" id="GO:1990189">
    <property type="term" value="F:protein N-terminal-serine acetyltransferase activity"/>
    <property type="evidence" value="ECO:0007669"/>
    <property type="project" value="TreeGrafter"/>
</dbReference>
<feature type="domain" description="N-acetyltransferase" evidence="2">
    <location>
        <begin position="24"/>
        <end position="174"/>
    </location>
</feature>
<gene>
    <name evidence="3" type="ORF">GGQ55_002830</name>
</gene>
<dbReference type="EMBL" id="JACBZT010000001">
    <property type="protein sequence ID" value="NYJ06552.1"/>
    <property type="molecule type" value="Genomic_DNA"/>
</dbReference>
<keyword evidence="3" id="KW-0808">Transferase</keyword>
<dbReference type="GO" id="GO:0008999">
    <property type="term" value="F:protein-N-terminal-alanine acetyltransferase activity"/>
    <property type="evidence" value="ECO:0007669"/>
    <property type="project" value="TreeGrafter"/>
</dbReference>
<dbReference type="GO" id="GO:0005737">
    <property type="term" value="C:cytoplasm"/>
    <property type="evidence" value="ECO:0007669"/>
    <property type="project" value="TreeGrafter"/>
</dbReference>
<dbReference type="PANTHER" id="PTHR43441">
    <property type="entry name" value="RIBOSOMAL-PROTEIN-SERINE ACETYLTRANSFERASE"/>
    <property type="match status" value="1"/>
</dbReference>
<keyword evidence="4" id="KW-1185">Reference proteome</keyword>